<keyword evidence="6 14" id="KW-0328">Glycosyltransferase</keyword>
<evidence type="ECO:0000313" key="15">
    <source>
        <dbReference type="Proteomes" id="UP000695007"/>
    </source>
</evidence>
<keyword evidence="8 14" id="KW-0812">Transmembrane</keyword>
<dbReference type="PANTHER" id="PTHR12989:SF10">
    <property type="entry name" value="DOL-P-GLC:GLC(2)MAN(9)GLCNAC(2)-PP-DOL ALPHA-1,2-GLUCOSYLTRANSFERASE-RELATED"/>
    <property type="match status" value="1"/>
</dbReference>
<dbReference type="GeneID" id="105367866"/>
<keyword evidence="7" id="KW-0808">Transferase</keyword>
<feature type="transmembrane region" description="Helical" evidence="14">
    <location>
        <begin position="145"/>
        <end position="163"/>
    </location>
</feature>
<evidence type="ECO:0000256" key="1">
    <source>
        <dbReference type="ARBA" id="ARBA00004477"/>
    </source>
</evidence>
<evidence type="ECO:0000256" key="7">
    <source>
        <dbReference type="ARBA" id="ARBA00022679"/>
    </source>
</evidence>
<evidence type="ECO:0000256" key="4">
    <source>
        <dbReference type="ARBA" id="ARBA00011967"/>
    </source>
</evidence>
<evidence type="ECO:0000256" key="6">
    <source>
        <dbReference type="ARBA" id="ARBA00022676"/>
    </source>
</evidence>
<feature type="transmembrane region" description="Helical" evidence="14">
    <location>
        <begin position="268"/>
        <end position="285"/>
    </location>
</feature>
<comment type="caution">
    <text evidence="14">Lacks conserved residue(s) required for the propagation of feature annotation.</text>
</comment>
<evidence type="ECO:0000313" key="16">
    <source>
        <dbReference type="RefSeq" id="XP_011505001.1"/>
    </source>
</evidence>
<feature type="transmembrane region" description="Helical" evidence="14">
    <location>
        <begin position="380"/>
        <end position="398"/>
    </location>
</feature>
<protein>
    <recommendedName>
        <fullName evidence="5 14">Dol-P-Glc:Glc(2)Man(9)GlcNAc(2)-PP-Dol alpha-1,2-glucosyltransferase</fullName>
        <ecNumber evidence="4 14">2.4.1.256</ecNumber>
    </recommendedName>
</protein>
<dbReference type="KEGG" id="csol:105367866"/>
<feature type="transmembrane region" description="Helical" evidence="14">
    <location>
        <begin position="446"/>
        <end position="469"/>
    </location>
</feature>
<dbReference type="RefSeq" id="XP_011505001.1">
    <property type="nucleotide sequence ID" value="XM_011506699.1"/>
</dbReference>
<accession>A0AAJ7E231</accession>
<gene>
    <name evidence="16" type="primary">LOC105367866</name>
</gene>
<evidence type="ECO:0000256" key="2">
    <source>
        <dbReference type="ARBA" id="ARBA00004922"/>
    </source>
</evidence>
<dbReference type="GO" id="GO:0106073">
    <property type="term" value="F:dolichyl pyrophosphate Glc2Man9GlcNAc2 alpha-1,2-glucosyltransferase activity"/>
    <property type="evidence" value="ECO:0007669"/>
    <property type="project" value="UniProtKB-UniRule"/>
</dbReference>
<organism evidence="15 16">
    <name type="scientific">Ceratosolen solmsi marchali</name>
    <dbReference type="NCBI Taxonomy" id="326594"/>
    <lineage>
        <taxon>Eukaryota</taxon>
        <taxon>Metazoa</taxon>
        <taxon>Ecdysozoa</taxon>
        <taxon>Arthropoda</taxon>
        <taxon>Hexapoda</taxon>
        <taxon>Insecta</taxon>
        <taxon>Pterygota</taxon>
        <taxon>Neoptera</taxon>
        <taxon>Endopterygota</taxon>
        <taxon>Hymenoptera</taxon>
        <taxon>Apocrita</taxon>
        <taxon>Proctotrupomorpha</taxon>
        <taxon>Chalcidoidea</taxon>
        <taxon>Agaonidae</taxon>
        <taxon>Agaoninae</taxon>
        <taxon>Ceratosolen</taxon>
    </lineage>
</organism>
<evidence type="ECO:0000256" key="14">
    <source>
        <dbReference type="PIRNR" id="PIRNR028810"/>
    </source>
</evidence>
<dbReference type="PIRSF" id="PIRSF028810">
    <property type="entry name" value="Alpha1_2_glucosyltferase_Alg10"/>
    <property type="match status" value="1"/>
</dbReference>
<evidence type="ECO:0000256" key="11">
    <source>
        <dbReference type="ARBA" id="ARBA00023136"/>
    </source>
</evidence>
<evidence type="ECO:0000256" key="5">
    <source>
        <dbReference type="ARBA" id="ARBA00018512"/>
    </source>
</evidence>
<sequence length="486" mass="57647">MRAGQVATQYKEKIFYKIPDNFMNAFIKILTFGSATFSLILILLFYYLNSFQSHYYIDEKFHVPQALRFCEGEFYEWDSKITTLPGLYLFSAFLLGPLNLCTITNLRLINVLCTYLNLFLSFQIIKCLNGRSKARTDNNLRRYKLYLIAWNITFFPPLFFWFFLYYTDIFSLNLILIMLLFHLYDKHKTAAFLGILSICVRQTNVAWVAFLGIDKCLTIIDQITNKPRFTDTLNVLPCLRTLYKIFKAEKKRGTLHFLKFLQSTCKDIFPYTLALTSFIIFIIYNKGIVVGDRTAHVPTFHLTQIFYFSLFVLCFSWPYLLPYLAKFVKQVIYKNLISISLLSFFLVLIIHCNTLVHPYILADNRHYSFYVWKNLMSRFAIFKYTLVPVYAFAMYAIFKSLNHLRLLSFVAYILCTCIVLVPQLLLEPRYFIIPYILCRVYQKEPNNWQIVAETLTTIFINIAQFVLFINKTFYWEDEKYPQRIGW</sequence>
<dbReference type="GO" id="GO:0005789">
    <property type="term" value="C:endoplasmic reticulum membrane"/>
    <property type="evidence" value="ECO:0007669"/>
    <property type="project" value="UniProtKB-SubCell"/>
</dbReference>
<keyword evidence="11 14" id="KW-0472">Membrane</keyword>
<evidence type="ECO:0000256" key="3">
    <source>
        <dbReference type="ARBA" id="ARBA00010600"/>
    </source>
</evidence>
<feature type="transmembrane region" description="Helical" evidence="14">
    <location>
        <begin position="405"/>
        <end position="426"/>
    </location>
</feature>
<feature type="transmembrane region" description="Helical" evidence="14">
    <location>
        <begin position="106"/>
        <end position="125"/>
    </location>
</feature>
<dbReference type="InterPro" id="IPR016900">
    <property type="entry name" value="Alg10"/>
</dbReference>
<evidence type="ECO:0000256" key="10">
    <source>
        <dbReference type="ARBA" id="ARBA00022989"/>
    </source>
</evidence>
<proteinExistence type="inferred from homology"/>
<dbReference type="CTD" id="84920"/>
<dbReference type="Proteomes" id="UP000695007">
    <property type="component" value="Unplaced"/>
</dbReference>
<dbReference type="Pfam" id="PF04922">
    <property type="entry name" value="DIE2_ALG10"/>
    <property type="match status" value="1"/>
</dbReference>
<comment type="similarity">
    <text evidence="3 14">Belongs to the ALG10 glucosyltransferase family.</text>
</comment>
<reference evidence="16" key="1">
    <citation type="submission" date="2025-08" db="UniProtKB">
        <authorList>
            <consortium name="RefSeq"/>
        </authorList>
    </citation>
    <scope>IDENTIFICATION</scope>
</reference>
<evidence type="ECO:0000256" key="13">
    <source>
        <dbReference type="ARBA" id="ARBA00048064"/>
    </source>
</evidence>
<feature type="transmembrane region" description="Helical" evidence="14">
    <location>
        <begin position="336"/>
        <end position="360"/>
    </location>
</feature>
<keyword evidence="9" id="KW-0256">Endoplasmic reticulum</keyword>
<keyword evidence="10 14" id="KW-1133">Transmembrane helix</keyword>
<feature type="transmembrane region" description="Helical" evidence="14">
    <location>
        <begin position="25"/>
        <end position="48"/>
    </location>
</feature>
<comment type="catalytic activity">
    <reaction evidence="13">
        <text>an alpha-D-Glc-(1-&gt;3)-alpha-D-Glc-(1-&gt;3)-alpha-D-Man-(1-&gt;2)-alpha-D-Man-(1-&gt;2)-alpha-D-Man-(1-&gt;3)-[alpha-D-Man-(1-&gt;2)-alpha-D-Man-(1-&gt;3)-[alpha-D-Man-(1-&gt;2)-alpha-D-Man-(1-&gt;6)]-alpha-D-Man-(1-&gt;6)]-beta-D-Man-(1-&gt;4)-beta-D-GlcNAc-(1-&gt;4)-alpha-D-GlcNAc-diphospho-di-trans,poly-cis-dolichol + a di-trans,poly-cis-dolichyl beta-D-glucosyl phosphate = a alpha-D-Glc-(1-&gt;2)-alpha-D-Glc-(1-&gt;3)-alpha-D-Glc-(1-&gt;3)-alpha-D-Man-(1-&gt;2)-alpha-D-Man-(1-&gt;2)-alpha-D-Man-(1-&gt;3)-[alpha-D-Man-(1-&gt;2)-alpha-D-Man-(1-&gt;3)-[alpha-D-Man-(1-&gt;2)-alpha-D-Man-(1-&gt;6)]-alpha-D-Man-(1-&gt;6)]-beta-D-Man-(1-&gt;4)-beta-D-GlcNAc-(1-&gt;4)-alpha-D-GlcNAc-diphospho-di-trans,poly-cis-dolichol + a di-trans,poly-cis-dolichyl phosphate + H(+)</text>
        <dbReference type="Rhea" id="RHEA:29543"/>
        <dbReference type="Rhea" id="RHEA-COMP:19498"/>
        <dbReference type="Rhea" id="RHEA-COMP:19502"/>
        <dbReference type="Rhea" id="RHEA-COMP:19512"/>
        <dbReference type="Rhea" id="RHEA-COMP:19522"/>
        <dbReference type="ChEBI" id="CHEBI:15378"/>
        <dbReference type="ChEBI" id="CHEBI:57525"/>
        <dbReference type="ChEBI" id="CHEBI:57683"/>
        <dbReference type="ChEBI" id="CHEBI:132522"/>
        <dbReference type="ChEBI" id="CHEBI:132523"/>
        <dbReference type="EC" id="2.4.1.256"/>
    </reaction>
    <physiologicalReaction direction="left-to-right" evidence="13">
        <dbReference type="Rhea" id="RHEA:29544"/>
    </physiologicalReaction>
</comment>
<dbReference type="PANTHER" id="PTHR12989">
    <property type="entry name" value="ALPHA-1,2-GLUCOSYLTRANSFERASE ALG10"/>
    <property type="match status" value="1"/>
</dbReference>
<evidence type="ECO:0000256" key="12">
    <source>
        <dbReference type="ARBA" id="ARBA00044727"/>
    </source>
</evidence>
<name>A0AAJ7E231_9HYME</name>
<dbReference type="EC" id="2.4.1.256" evidence="4 14"/>
<evidence type="ECO:0000256" key="9">
    <source>
        <dbReference type="ARBA" id="ARBA00022824"/>
    </source>
</evidence>
<dbReference type="AlphaFoldDB" id="A0AAJ7E231"/>
<evidence type="ECO:0000256" key="8">
    <source>
        <dbReference type="ARBA" id="ARBA00022692"/>
    </source>
</evidence>
<feature type="transmembrane region" description="Helical" evidence="14">
    <location>
        <begin position="305"/>
        <end position="324"/>
    </location>
</feature>
<comment type="function">
    <text evidence="12">Dol-P-Glc:Glc(2)Man(9)GlcNAc(2)-PP-Dol alpha-1,2-glucosyltransferase that operates in the biosynthetic pathway of dolichol-linked oligosaccharides, the glycan precursors employed in protein asparagine (N)-glycosylation. The assembly of dolichol-linked oligosaccharides begins on the cytosolic side of the endoplasmic reticulum membrane and finishes in its lumen. The sequential addition of sugars to dolichol pyrophosphate produces dolichol-linked oligosaccharides containing fourteen sugars, including two GlcNAcs, nine mannoses and three glucoses. Once assembled, the oligosaccharide is transferred from the lipid to nascent proteins by oligosaccharyltransferases. In the lumen of the endoplasmic reticulum, adds the third and last glucose residue from dolichyl phosphate glucose (Dol-P-Glc) onto the lipid-linked oligosaccharide intermediate Glc(2)Man(9)GlcNAc(2)-PP-Dol to produce Glc(3)Man(9)GlcNAc(2)-PP-Dol.</text>
</comment>
<comment type="pathway">
    <text evidence="2">Protein modification; protein glycosylation.</text>
</comment>
<keyword evidence="15" id="KW-1185">Reference proteome</keyword>
<dbReference type="GO" id="GO:0006488">
    <property type="term" value="P:dolichol-linked oligosaccharide biosynthetic process"/>
    <property type="evidence" value="ECO:0007669"/>
    <property type="project" value="UniProtKB-UniRule"/>
</dbReference>
<comment type="subcellular location">
    <subcellularLocation>
        <location evidence="1">Endoplasmic reticulum membrane</location>
        <topology evidence="1">Multi-pass membrane protein</topology>
    </subcellularLocation>
</comment>